<feature type="transmembrane region" description="Helical" evidence="1">
    <location>
        <begin position="126"/>
        <end position="143"/>
    </location>
</feature>
<keyword evidence="4" id="KW-1185">Reference proteome</keyword>
<dbReference type="InterPro" id="IPR016747">
    <property type="entry name" value="Phosphotransbutyrylase"/>
</dbReference>
<dbReference type="InterPro" id="IPR006976">
    <property type="entry name" value="VanZ-like"/>
</dbReference>
<sequence length="154" mass="17407">MYKYLPWFAVIFCLGVIFYLSHQPASVSNQLSTGVTQAILSVLDNLLPEGIEIHHRNLNSRIRKIAHFLIYFVCSMLLINALRRSKSGLEFRQHALITILFCVLFAVIDELHQLFILGRGAQVSDVIIDSTGACGGIIVYYLIGKWRKSHSSNE</sequence>
<keyword evidence="1" id="KW-1133">Transmembrane helix</keyword>
<keyword evidence="1" id="KW-0812">Transmembrane</keyword>
<dbReference type="STRING" id="531814.SAMN04487944_10863"/>
<keyword evidence="1" id="KW-0472">Membrane</keyword>
<evidence type="ECO:0000313" key="3">
    <source>
        <dbReference type="EMBL" id="SER68870.1"/>
    </source>
</evidence>
<dbReference type="AlphaFoldDB" id="A0A1H9R876"/>
<evidence type="ECO:0000259" key="2">
    <source>
        <dbReference type="Pfam" id="PF04892"/>
    </source>
</evidence>
<evidence type="ECO:0000313" key="4">
    <source>
        <dbReference type="Proteomes" id="UP000199687"/>
    </source>
</evidence>
<dbReference type="PANTHER" id="PTHR28008:SF1">
    <property type="entry name" value="DOMAIN PROTEIN, PUTATIVE (AFU_ORTHOLOGUE AFUA_3G10980)-RELATED"/>
    <property type="match status" value="1"/>
</dbReference>
<feature type="transmembrane region" description="Helical" evidence="1">
    <location>
        <begin position="94"/>
        <end position="114"/>
    </location>
</feature>
<gene>
    <name evidence="3" type="ORF">SAMN04487944_10863</name>
</gene>
<name>A0A1H9R876_9BACI</name>
<dbReference type="Proteomes" id="UP000199687">
    <property type="component" value="Unassembled WGS sequence"/>
</dbReference>
<dbReference type="RefSeq" id="WP_175480395.1">
    <property type="nucleotide sequence ID" value="NZ_FOGL01000008.1"/>
</dbReference>
<organism evidence="3 4">
    <name type="scientific">Gracilibacillus ureilyticus</name>
    <dbReference type="NCBI Taxonomy" id="531814"/>
    <lineage>
        <taxon>Bacteria</taxon>
        <taxon>Bacillati</taxon>
        <taxon>Bacillota</taxon>
        <taxon>Bacilli</taxon>
        <taxon>Bacillales</taxon>
        <taxon>Bacillaceae</taxon>
        <taxon>Gracilibacillus</taxon>
    </lineage>
</organism>
<reference evidence="3 4" key="1">
    <citation type="submission" date="2016-10" db="EMBL/GenBank/DDBJ databases">
        <authorList>
            <person name="de Groot N.N."/>
        </authorList>
    </citation>
    <scope>NUCLEOTIDE SEQUENCE [LARGE SCALE GENOMIC DNA]</scope>
    <source>
        <strain evidence="3 4">CGMCC 1.7727</strain>
    </source>
</reference>
<dbReference type="Pfam" id="PF04892">
    <property type="entry name" value="VanZ"/>
    <property type="match status" value="1"/>
</dbReference>
<accession>A0A1H9R876</accession>
<dbReference type="EMBL" id="FOGL01000008">
    <property type="protein sequence ID" value="SER68870.1"/>
    <property type="molecule type" value="Genomic_DNA"/>
</dbReference>
<feature type="domain" description="VanZ-like" evidence="2">
    <location>
        <begin position="7"/>
        <end position="143"/>
    </location>
</feature>
<dbReference type="PIRSF" id="PIRSF019083">
    <property type="entry name" value="UCP019083_VanZ"/>
    <property type="match status" value="1"/>
</dbReference>
<dbReference type="PANTHER" id="PTHR28008">
    <property type="entry name" value="DOMAIN PROTEIN, PUTATIVE (AFU_ORTHOLOGUE AFUA_3G10980)-RELATED"/>
    <property type="match status" value="1"/>
</dbReference>
<proteinExistence type="predicted"/>
<dbReference type="NCBIfam" id="NF037970">
    <property type="entry name" value="vanZ_1"/>
    <property type="match status" value="1"/>
</dbReference>
<protein>
    <submittedName>
        <fullName evidence="3">VanZ like family protein</fullName>
    </submittedName>
</protein>
<feature type="transmembrane region" description="Helical" evidence="1">
    <location>
        <begin position="62"/>
        <end position="82"/>
    </location>
</feature>
<evidence type="ECO:0000256" key="1">
    <source>
        <dbReference type="SAM" id="Phobius"/>
    </source>
</evidence>